<feature type="transmembrane region" description="Helical" evidence="1">
    <location>
        <begin position="254"/>
        <end position="275"/>
    </location>
</feature>
<organism evidence="2 3">
    <name type="scientific">Bifidobacterium pseudolongum</name>
    <dbReference type="NCBI Taxonomy" id="1694"/>
    <lineage>
        <taxon>Bacteria</taxon>
        <taxon>Bacillati</taxon>
        <taxon>Actinomycetota</taxon>
        <taxon>Actinomycetes</taxon>
        <taxon>Bifidobacteriales</taxon>
        <taxon>Bifidobacteriaceae</taxon>
        <taxon>Bifidobacterium</taxon>
    </lineage>
</organism>
<gene>
    <name evidence="2" type="ORF">E5991_07935</name>
</gene>
<accession>A0A4S4F4G1</accession>
<dbReference type="EMBL" id="SSTF01000024">
    <property type="protein sequence ID" value="THG24543.1"/>
    <property type="molecule type" value="Genomic_DNA"/>
</dbReference>
<dbReference type="Proteomes" id="UP000306798">
    <property type="component" value="Unassembled WGS sequence"/>
</dbReference>
<proteinExistence type="predicted"/>
<feature type="transmembrane region" description="Helical" evidence="1">
    <location>
        <begin position="210"/>
        <end position="230"/>
    </location>
</feature>
<dbReference type="RefSeq" id="WP_136511600.1">
    <property type="nucleotide sequence ID" value="NZ_SSTF01000024.1"/>
</dbReference>
<evidence type="ECO:0000256" key="1">
    <source>
        <dbReference type="SAM" id="Phobius"/>
    </source>
</evidence>
<evidence type="ECO:0000313" key="3">
    <source>
        <dbReference type="Proteomes" id="UP000306798"/>
    </source>
</evidence>
<keyword evidence="1" id="KW-0812">Transmembrane</keyword>
<evidence type="ECO:0000313" key="2">
    <source>
        <dbReference type="EMBL" id="THG24543.1"/>
    </source>
</evidence>
<feature type="transmembrane region" description="Helical" evidence="1">
    <location>
        <begin position="35"/>
        <end position="59"/>
    </location>
</feature>
<dbReference type="InterPro" id="IPR045798">
    <property type="entry name" value="TrbL_Firmicutes"/>
</dbReference>
<name>A0A4S4F4G1_9BIFI</name>
<keyword evidence="1" id="KW-0472">Membrane</keyword>
<reference evidence="2 3" key="1">
    <citation type="submission" date="2019-04" db="EMBL/GenBank/DDBJ databases">
        <title>Microbes associate with the intestines of laboratory mice.</title>
        <authorList>
            <person name="Navarre W."/>
            <person name="Wong E."/>
            <person name="Huang K.C."/>
            <person name="Tropini C."/>
            <person name="Ng K."/>
            <person name="Yu B."/>
        </authorList>
    </citation>
    <scope>NUCLEOTIDE SEQUENCE [LARGE SCALE GENOMIC DNA]</scope>
    <source>
        <strain evidence="2 3">NM87_A27A</strain>
    </source>
</reference>
<sequence length="282" mass="30741">MLDFIVNMLNSIGSGVGQDLVDQLLKTPQEYNPTLYAASLSIANMAVKPLAAVVVAIMATLELSRVAQKAEGDTELSVKIVGMVLFKVALVFWAAQNADLFLKGIDVAGKWVADGMGDALQTTAPTVAQGQLGDQMRDAIDRSGWKGQIACMVVLIIPWLVSQVAKIVFTVVMMLRFVQIYMMTAFNPLPIAFLSLEQTNQWGMNYFKQYASYVFQCLTLYLGVIIYRLLVTDALQPAAYHEGDDVASWMTGNFGNLCMSSILLIGMVIMANGVAKKLFGGE</sequence>
<protein>
    <submittedName>
        <fullName evidence="2">Type IV secretion system protein</fullName>
    </submittedName>
</protein>
<dbReference type="AlphaFoldDB" id="A0A4S4F4G1"/>
<dbReference type="GO" id="GO:0030255">
    <property type="term" value="P:protein secretion by the type IV secretion system"/>
    <property type="evidence" value="ECO:0007669"/>
    <property type="project" value="InterPro"/>
</dbReference>
<dbReference type="Pfam" id="PF19478">
    <property type="entry name" value="TrbL_2"/>
    <property type="match status" value="1"/>
</dbReference>
<keyword evidence="1" id="KW-1133">Transmembrane helix</keyword>
<comment type="caution">
    <text evidence="2">The sequence shown here is derived from an EMBL/GenBank/DDBJ whole genome shotgun (WGS) entry which is preliminary data.</text>
</comment>